<evidence type="ECO:0000313" key="1">
    <source>
        <dbReference type="EMBL" id="SJL18652.1"/>
    </source>
</evidence>
<dbReference type="Proteomes" id="UP000219338">
    <property type="component" value="Unassembled WGS sequence"/>
</dbReference>
<gene>
    <name evidence="1" type="ORF">ARMOST_22249</name>
</gene>
<dbReference type="OrthoDB" id="2686745at2759"/>
<accession>A0A284SCC0</accession>
<organism evidence="1 2">
    <name type="scientific">Armillaria ostoyae</name>
    <name type="common">Armillaria root rot fungus</name>
    <dbReference type="NCBI Taxonomy" id="47428"/>
    <lineage>
        <taxon>Eukaryota</taxon>
        <taxon>Fungi</taxon>
        <taxon>Dikarya</taxon>
        <taxon>Basidiomycota</taxon>
        <taxon>Agaricomycotina</taxon>
        <taxon>Agaricomycetes</taxon>
        <taxon>Agaricomycetidae</taxon>
        <taxon>Agaricales</taxon>
        <taxon>Marasmiineae</taxon>
        <taxon>Physalacriaceae</taxon>
        <taxon>Armillaria</taxon>
    </lineage>
</organism>
<keyword evidence="2" id="KW-1185">Reference proteome</keyword>
<sequence length="156" mass="17102">MVFQHGVAAPTPAITPRLLWDFVVVSFDTLHTDKAANSTPALSPASSVSPSVSSCSVQSLTSGTKISKPKGVGAKSFKLEDILGNELAAIKSMIFEEVEKSLNTNLSYSTNKTRNKRKIDIIRAKAVDLHPILEQFSGLWPVDDLIKLRLKKKRRL</sequence>
<reference evidence="2" key="1">
    <citation type="journal article" date="2017" name="Nat. Ecol. Evol.">
        <title>Genome expansion and lineage-specific genetic innovations in the forest pathogenic fungi Armillaria.</title>
        <authorList>
            <person name="Sipos G."/>
            <person name="Prasanna A.N."/>
            <person name="Walter M.C."/>
            <person name="O'Connor E."/>
            <person name="Balint B."/>
            <person name="Krizsan K."/>
            <person name="Kiss B."/>
            <person name="Hess J."/>
            <person name="Varga T."/>
            <person name="Slot J."/>
            <person name="Riley R."/>
            <person name="Boka B."/>
            <person name="Rigling D."/>
            <person name="Barry K."/>
            <person name="Lee J."/>
            <person name="Mihaltcheva S."/>
            <person name="LaButti K."/>
            <person name="Lipzen A."/>
            <person name="Waldron R."/>
            <person name="Moloney N.M."/>
            <person name="Sperisen C."/>
            <person name="Kredics L."/>
            <person name="Vagvoelgyi C."/>
            <person name="Patrignani A."/>
            <person name="Fitzpatrick D."/>
            <person name="Nagy I."/>
            <person name="Doyle S."/>
            <person name="Anderson J.B."/>
            <person name="Grigoriev I.V."/>
            <person name="Gueldener U."/>
            <person name="Muensterkoetter M."/>
            <person name="Nagy L.G."/>
        </authorList>
    </citation>
    <scope>NUCLEOTIDE SEQUENCE [LARGE SCALE GENOMIC DNA]</scope>
    <source>
        <strain evidence="2">C18/9</strain>
    </source>
</reference>
<dbReference type="AlphaFoldDB" id="A0A284SCC0"/>
<proteinExistence type="predicted"/>
<protein>
    <submittedName>
        <fullName evidence="1">Uncharacterized protein</fullName>
    </submittedName>
</protein>
<dbReference type="EMBL" id="FUEG01000065">
    <property type="protein sequence ID" value="SJL18652.1"/>
    <property type="molecule type" value="Genomic_DNA"/>
</dbReference>
<evidence type="ECO:0000313" key="2">
    <source>
        <dbReference type="Proteomes" id="UP000219338"/>
    </source>
</evidence>
<name>A0A284SCC0_ARMOS</name>